<feature type="domain" description="DUF985" evidence="3">
    <location>
        <begin position="36"/>
        <end position="176"/>
    </location>
</feature>
<name>A0ABU1MG75_9SPHN</name>
<gene>
    <name evidence="5" type="ORF">J2792_000180</name>
</gene>
<evidence type="ECO:0000313" key="5">
    <source>
        <dbReference type="EMBL" id="MDR6509340.1"/>
    </source>
</evidence>
<sequence>MTKALLLGGALLLLGCGSTGVMARPANADGVPPGAQALIRHFHMENIPHEGPWFIQTFKSKDEVGGALAARYPSTRWAYTATYLILTQRDFSAMHRLATDEMWHFYGGNPAQLLLLYPNGHGEVKIWGSHVLAGEEPQILVPRGTWMGAIPIGAPRSAYSFGANTLAPGFEYADYEAGKRADLLVRYPAFAKQIRKLTRDDAPGKSAAEAPAPATPAANPVSLQELVGRTAPQHADQISAARFVIAAGRAMPSMMTKEGHEVMFVTSGEGSVQIGSAVQPLKTGSVVYLPPQVPHRITATSRLTFYVAATPAWRPADTVILAP</sequence>
<protein>
    <submittedName>
        <fullName evidence="5">Cupin superfamily sugar epimerase/mannose-6-phosphate isomerase-like protein (Cupin superfamily)</fullName>
    </submittedName>
</protein>
<feature type="domain" description="Cupin type-2" evidence="4">
    <location>
        <begin position="243"/>
        <end position="301"/>
    </location>
</feature>
<dbReference type="InterPro" id="IPR014710">
    <property type="entry name" value="RmlC-like_jellyroll"/>
</dbReference>
<dbReference type="InterPro" id="IPR009327">
    <property type="entry name" value="Cupin_DUF985"/>
</dbReference>
<feature type="signal peptide" evidence="2">
    <location>
        <begin position="1"/>
        <end position="23"/>
    </location>
</feature>
<comment type="caution">
    <text evidence="5">The sequence shown here is derived from an EMBL/GenBank/DDBJ whole genome shotgun (WGS) entry which is preliminary data.</text>
</comment>
<organism evidence="5 6">
    <name type="scientific">Novosphingobium capsulatum</name>
    <dbReference type="NCBI Taxonomy" id="13688"/>
    <lineage>
        <taxon>Bacteria</taxon>
        <taxon>Pseudomonadati</taxon>
        <taxon>Pseudomonadota</taxon>
        <taxon>Alphaproteobacteria</taxon>
        <taxon>Sphingomonadales</taxon>
        <taxon>Sphingomonadaceae</taxon>
        <taxon>Novosphingobium</taxon>
    </lineage>
</organism>
<dbReference type="Gene3D" id="2.60.120.10">
    <property type="entry name" value="Jelly Rolls"/>
    <property type="match status" value="2"/>
</dbReference>
<dbReference type="InterPro" id="IPR013096">
    <property type="entry name" value="Cupin_2"/>
</dbReference>
<accession>A0ABU1MG75</accession>
<dbReference type="SUPFAM" id="SSF51182">
    <property type="entry name" value="RmlC-like cupins"/>
    <property type="match status" value="2"/>
</dbReference>
<dbReference type="InterPro" id="IPR011051">
    <property type="entry name" value="RmlC_Cupin_sf"/>
</dbReference>
<dbReference type="Pfam" id="PF07883">
    <property type="entry name" value="Cupin_2"/>
    <property type="match status" value="1"/>
</dbReference>
<keyword evidence="2" id="KW-0732">Signal</keyword>
<keyword evidence="6" id="KW-1185">Reference proteome</keyword>
<evidence type="ECO:0000313" key="6">
    <source>
        <dbReference type="Proteomes" id="UP001184150"/>
    </source>
</evidence>
<feature type="region of interest" description="Disordered" evidence="1">
    <location>
        <begin position="198"/>
        <end position="217"/>
    </location>
</feature>
<feature type="chain" id="PRO_5045960377" evidence="2">
    <location>
        <begin position="24"/>
        <end position="323"/>
    </location>
</feature>
<dbReference type="PROSITE" id="PS51257">
    <property type="entry name" value="PROKAR_LIPOPROTEIN"/>
    <property type="match status" value="1"/>
</dbReference>
<dbReference type="EMBL" id="JAVDRD010000001">
    <property type="protein sequence ID" value="MDR6509340.1"/>
    <property type="molecule type" value="Genomic_DNA"/>
</dbReference>
<dbReference type="PANTHER" id="PTHR33387">
    <property type="entry name" value="RMLC-LIKE JELLY ROLL FOLD PROTEIN"/>
    <property type="match status" value="1"/>
</dbReference>
<proteinExistence type="predicted"/>
<dbReference type="InterPro" id="IPR039935">
    <property type="entry name" value="YML079W-like"/>
</dbReference>
<evidence type="ECO:0000256" key="1">
    <source>
        <dbReference type="SAM" id="MobiDB-lite"/>
    </source>
</evidence>
<dbReference type="CDD" id="cd06121">
    <property type="entry name" value="cupin_YML079wp"/>
    <property type="match status" value="1"/>
</dbReference>
<evidence type="ECO:0000259" key="4">
    <source>
        <dbReference type="Pfam" id="PF07883"/>
    </source>
</evidence>
<dbReference type="RefSeq" id="WP_309804137.1">
    <property type="nucleotide sequence ID" value="NZ_JAVDRD010000001.1"/>
</dbReference>
<dbReference type="Proteomes" id="UP001184150">
    <property type="component" value="Unassembled WGS sequence"/>
</dbReference>
<dbReference type="PANTHER" id="PTHR33387:SF3">
    <property type="entry name" value="DUF985 DOMAIN-CONTAINING PROTEIN"/>
    <property type="match status" value="1"/>
</dbReference>
<dbReference type="Pfam" id="PF06172">
    <property type="entry name" value="Cupin_5"/>
    <property type="match status" value="1"/>
</dbReference>
<evidence type="ECO:0000256" key="2">
    <source>
        <dbReference type="SAM" id="SignalP"/>
    </source>
</evidence>
<feature type="compositionally biased region" description="Low complexity" evidence="1">
    <location>
        <begin position="204"/>
        <end position="217"/>
    </location>
</feature>
<evidence type="ECO:0000259" key="3">
    <source>
        <dbReference type="Pfam" id="PF06172"/>
    </source>
</evidence>
<reference evidence="5 6" key="1">
    <citation type="submission" date="2023-07" db="EMBL/GenBank/DDBJ databases">
        <title>Sorghum-associated microbial communities from plants grown in Nebraska, USA.</title>
        <authorList>
            <person name="Schachtman D."/>
        </authorList>
    </citation>
    <scope>NUCLEOTIDE SEQUENCE [LARGE SCALE GENOMIC DNA]</scope>
    <source>
        <strain evidence="5 6">DS1027</strain>
    </source>
</reference>